<proteinExistence type="predicted"/>
<dbReference type="AlphaFoldDB" id="A0ABD1GCS8"/>
<feature type="compositionally biased region" description="Low complexity" evidence="1">
    <location>
        <begin position="1"/>
        <end position="23"/>
    </location>
</feature>
<sequence length="109" mass="11787">MAQQKESISQQSSIRRPSKSSSPSHRHRSTTPCSLSSCCCQPAPFCPFAVAAVMGLAAGSPETRLDSPVEWRFAELSEICCEELGSKRICVDTSCDSRVTADWSGVENC</sequence>
<accession>A0ABD1GCS8</accession>
<feature type="region of interest" description="Disordered" evidence="1">
    <location>
        <begin position="1"/>
        <end position="36"/>
    </location>
</feature>
<name>A0ABD1GCS8_SALDI</name>
<gene>
    <name evidence="2" type="ORF">AAHA92_25126</name>
</gene>
<evidence type="ECO:0000313" key="2">
    <source>
        <dbReference type="EMBL" id="KAL1540833.1"/>
    </source>
</evidence>
<dbReference type="Proteomes" id="UP001567538">
    <property type="component" value="Unassembled WGS sequence"/>
</dbReference>
<dbReference type="EMBL" id="JBEAFC010000009">
    <property type="protein sequence ID" value="KAL1540833.1"/>
    <property type="molecule type" value="Genomic_DNA"/>
</dbReference>
<comment type="caution">
    <text evidence="2">The sequence shown here is derived from an EMBL/GenBank/DDBJ whole genome shotgun (WGS) entry which is preliminary data.</text>
</comment>
<evidence type="ECO:0000313" key="3">
    <source>
        <dbReference type="Proteomes" id="UP001567538"/>
    </source>
</evidence>
<protein>
    <submittedName>
        <fullName evidence="2">Uncharacterized protein</fullName>
    </submittedName>
</protein>
<evidence type="ECO:0000256" key="1">
    <source>
        <dbReference type="SAM" id="MobiDB-lite"/>
    </source>
</evidence>
<keyword evidence="3" id="KW-1185">Reference proteome</keyword>
<organism evidence="2 3">
    <name type="scientific">Salvia divinorum</name>
    <name type="common">Maria pastora</name>
    <name type="synonym">Diviner's sage</name>
    <dbReference type="NCBI Taxonomy" id="28513"/>
    <lineage>
        <taxon>Eukaryota</taxon>
        <taxon>Viridiplantae</taxon>
        <taxon>Streptophyta</taxon>
        <taxon>Embryophyta</taxon>
        <taxon>Tracheophyta</taxon>
        <taxon>Spermatophyta</taxon>
        <taxon>Magnoliopsida</taxon>
        <taxon>eudicotyledons</taxon>
        <taxon>Gunneridae</taxon>
        <taxon>Pentapetalae</taxon>
        <taxon>asterids</taxon>
        <taxon>lamiids</taxon>
        <taxon>Lamiales</taxon>
        <taxon>Lamiaceae</taxon>
        <taxon>Nepetoideae</taxon>
        <taxon>Mentheae</taxon>
        <taxon>Salviinae</taxon>
        <taxon>Salvia</taxon>
        <taxon>Salvia subgen. Calosphace</taxon>
    </lineage>
</organism>
<reference evidence="2 3" key="1">
    <citation type="submission" date="2024-06" db="EMBL/GenBank/DDBJ databases">
        <title>A chromosome level genome sequence of Diviner's sage (Salvia divinorum).</title>
        <authorList>
            <person name="Ford S.A."/>
            <person name="Ro D.-K."/>
            <person name="Ness R.W."/>
            <person name="Phillips M.A."/>
        </authorList>
    </citation>
    <scope>NUCLEOTIDE SEQUENCE [LARGE SCALE GENOMIC DNA]</scope>
    <source>
        <strain evidence="2">SAF-2024a</strain>
        <tissue evidence="2">Leaf</tissue>
    </source>
</reference>